<dbReference type="EMBL" id="NSLJ01000005">
    <property type="protein sequence ID" value="PDP44626.1"/>
    <property type="molecule type" value="Genomic_DNA"/>
</dbReference>
<feature type="compositionally biased region" description="Basic and acidic residues" evidence="1">
    <location>
        <begin position="18"/>
        <end position="33"/>
    </location>
</feature>
<evidence type="ECO:0000256" key="1">
    <source>
        <dbReference type="SAM" id="MobiDB-lite"/>
    </source>
</evidence>
<name>A0A2A6EAE8_TANFO</name>
<dbReference type="AlphaFoldDB" id="A0A2A6EAE8"/>
<accession>A0A2A6EAE8</accession>
<protein>
    <submittedName>
        <fullName evidence="2">Uncharacterized protein</fullName>
    </submittedName>
</protein>
<evidence type="ECO:0000313" key="3">
    <source>
        <dbReference type="Proteomes" id="UP000219259"/>
    </source>
</evidence>
<evidence type="ECO:0000313" key="2">
    <source>
        <dbReference type="EMBL" id="PDP44626.1"/>
    </source>
</evidence>
<comment type="caution">
    <text evidence="2">The sequence shown here is derived from an EMBL/GenBank/DDBJ whole genome shotgun (WGS) entry which is preliminary data.</text>
</comment>
<feature type="compositionally biased region" description="Basic and acidic residues" evidence="1">
    <location>
        <begin position="61"/>
        <end position="88"/>
    </location>
</feature>
<dbReference type="Proteomes" id="UP000219259">
    <property type="component" value="Unassembled WGS sequence"/>
</dbReference>
<sequence length="111" mass="13207">MVSFHPPLILQKIKRIKSASDMKEKEQVEDRRSKQQMRNMQFSEDRFQLFDTIRTIVNDELDRRGVVKQEGNPHPENPPPEKTEHQPSEKTSPCRTLWKRIVSLFTFCLIE</sequence>
<gene>
    <name evidence="2" type="ORF">CLI86_02960</name>
</gene>
<feature type="region of interest" description="Disordered" evidence="1">
    <location>
        <begin position="15"/>
        <end position="41"/>
    </location>
</feature>
<proteinExistence type="predicted"/>
<reference evidence="2 3" key="1">
    <citation type="submission" date="2017-09" db="EMBL/GenBank/DDBJ databases">
        <title>Phase variable restriction modification systems are present in the genome sequences of periodontal pathogens Prevotella intermedia, Tannerella forsythia and Porphyromonas gingivalis.</title>
        <authorList>
            <person name="Haigh R.D."/>
            <person name="Crawford L."/>
            <person name="Ralph J."/>
            <person name="Wanford J."/>
            <person name="Vartoukian S.R."/>
            <person name="Hijazib K."/>
            <person name="Wade W."/>
            <person name="Oggioni M.R."/>
        </authorList>
    </citation>
    <scope>NUCLEOTIDE SEQUENCE [LARGE SCALE GENOMIC DNA]</scope>
    <source>
        <strain evidence="2 3">WW11663</strain>
    </source>
</reference>
<organism evidence="2 3">
    <name type="scientific">Tannerella forsythia</name>
    <name type="common">Bacteroides forsythus</name>
    <dbReference type="NCBI Taxonomy" id="28112"/>
    <lineage>
        <taxon>Bacteria</taxon>
        <taxon>Pseudomonadati</taxon>
        <taxon>Bacteroidota</taxon>
        <taxon>Bacteroidia</taxon>
        <taxon>Bacteroidales</taxon>
        <taxon>Tannerellaceae</taxon>
        <taxon>Tannerella</taxon>
    </lineage>
</organism>
<feature type="region of interest" description="Disordered" evidence="1">
    <location>
        <begin position="61"/>
        <end position="93"/>
    </location>
</feature>